<sequence length="62" mass="7129">MALDTYMQIEGIPGESLDAVFKDWIELSDFDVGASQPVSVSDCNKCRRCKQWSSQYERFFLS</sequence>
<evidence type="ECO:0000313" key="2">
    <source>
        <dbReference type="Proteomes" id="UP000271817"/>
    </source>
</evidence>
<comment type="caution">
    <text evidence="1">The sequence shown here is derived from an EMBL/GenBank/DDBJ whole genome shotgun (WGS) entry which is preliminary data.</text>
</comment>
<reference evidence="1 2" key="1">
    <citation type="submission" date="2018-08" db="EMBL/GenBank/DDBJ databases">
        <title>Recombination of ecologically and evolutionarily significant loci maintains genetic cohesion in the Pseudomonas syringae species complex.</title>
        <authorList>
            <person name="Dillon M."/>
            <person name="Thakur S."/>
            <person name="Almeida R.N.D."/>
            <person name="Weir B.S."/>
            <person name="Guttman D.S."/>
        </authorList>
    </citation>
    <scope>NUCLEOTIDE SEQUENCE [LARGE SCALE GENOMIC DNA]</scope>
    <source>
        <strain evidence="1 2">ICMP 3402</strain>
    </source>
</reference>
<gene>
    <name evidence="1" type="ORF">ALP33_03780</name>
</gene>
<dbReference type="AlphaFoldDB" id="A0AB37R7M7"/>
<dbReference type="Gene3D" id="2.30.110.20">
    <property type="entry name" value="Hcp1-like"/>
    <property type="match status" value="1"/>
</dbReference>
<accession>A0AB37R7M7</accession>
<evidence type="ECO:0000313" key="1">
    <source>
        <dbReference type="EMBL" id="RMU20832.1"/>
    </source>
</evidence>
<dbReference type="Proteomes" id="UP000271817">
    <property type="component" value="Unassembled WGS sequence"/>
</dbReference>
<name>A0AB37R7M7_PSEAV</name>
<dbReference type="InterPro" id="IPR036624">
    <property type="entry name" value="Hcp1-lik_sf"/>
</dbReference>
<dbReference type="Pfam" id="PF05638">
    <property type="entry name" value="T6SS_HCP"/>
    <property type="match status" value="1"/>
</dbReference>
<dbReference type="InterPro" id="IPR008514">
    <property type="entry name" value="T6SS_Hcp"/>
</dbReference>
<protein>
    <submittedName>
        <fullName evidence="1">Uncharacterized protein</fullName>
    </submittedName>
</protein>
<dbReference type="SUPFAM" id="SSF141452">
    <property type="entry name" value="Hcp1-like"/>
    <property type="match status" value="1"/>
</dbReference>
<proteinExistence type="predicted"/>
<organism evidence="1 2">
    <name type="scientific">Pseudomonas amygdali pv. lachrymans</name>
    <name type="common">Pseudomonas syringae pv. lachrymans</name>
    <dbReference type="NCBI Taxonomy" id="53707"/>
    <lineage>
        <taxon>Bacteria</taxon>
        <taxon>Pseudomonadati</taxon>
        <taxon>Pseudomonadota</taxon>
        <taxon>Gammaproteobacteria</taxon>
        <taxon>Pseudomonadales</taxon>
        <taxon>Pseudomonadaceae</taxon>
        <taxon>Pseudomonas</taxon>
        <taxon>Pseudomonas amygdali</taxon>
    </lineage>
</organism>
<dbReference type="EMBL" id="RBTW01000102">
    <property type="protein sequence ID" value="RMU20832.1"/>
    <property type="molecule type" value="Genomic_DNA"/>
</dbReference>